<evidence type="ECO:0000256" key="3">
    <source>
        <dbReference type="ARBA" id="ARBA00023004"/>
    </source>
</evidence>
<evidence type="ECO:0000259" key="8">
    <source>
        <dbReference type="PROSITE" id="PS51296"/>
    </source>
</evidence>
<comment type="cofactor">
    <cofactor evidence="6">
        <name>[2Fe-2S] cluster</name>
        <dbReference type="ChEBI" id="CHEBI:190135"/>
    </cofactor>
</comment>
<feature type="transmembrane region" description="Helical" evidence="7">
    <location>
        <begin position="38"/>
        <end position="60"/>
    </location>
</feature>
<dbReference type="AlphaFoldDB" id="A0A419ENA6"/>
<reference evidence="9 10" key="1">
    <citation type="journal article" date="2017" name="ISME J.">
        <title>Energy and carbon metabolisms in a deep terrestrial subsurface fluid microbial community.</title>
        <authorList>
            <person name="Momper L."/>
            <person name="Jungbluth S.P."/>
            <person name="Lee M.D."/>
            <person name="Amend J.P."/>
        </authorList>
    </citation>
    <scope>NUCLEOTIDE SEQUENCE [LARGE SCALE GENOMIC DNA]</scope>
    <source>
        <strain evidence="9">SURF_17</strain>
    </source>
</reference>
<sequence length="170" mass="18116">MKDTSILARRLMEGGSHLQAQNGEEGNKAIKRRSFLNYWLGVSLATFGGFSAYALARYLFPPGLAGAEAAGEDVRIMLSELPVGTAKVFRYKGEPSVAVRTGEKAVRVLSAVCPHLGCIVKWDSGKSLLVCPCHAAVFDVNGNVVSGPAPRPLASYPARIVQDEVIVGET</sequence>
<dbReference type="PANTHER" id="PTHR10134">
    <property type="entry name" value="CYTOCHROME B-C1 COMPLEX SUBUNIT RIESKE, MITOCHONDRIAL"/>
    <property type="match status" value="1"/>
</dbReference>
<dbReference type="InterPro" id="IPR017941">
    <property type="entry name" value="Rieske_2Fe-2S"/>
</dbReference>
<dbReference type="Pfam" id="PF00355">
    <property type="entry name" value="Rieske"/>
    <property type="match status" value="1"/>
</dbReference>
<dbReference type="GO" id="GO:0051537">
    <property type="term" value="F:2 iron, 2 sulfur cluster binding"/>
    <property type="evidence" value="ECO:0007669"/>
    <property type="project" value="UniProtKB-KW"/>
</dbReference>
<keyword evidence="7" id="KW-0812">Transmembrane</keyword>
<gene>
    <name evidence="9" type="ORF">C4532_19865</name>
</gene>
<dbReference type="Proteomes" id="UP000285961">
    <property type="component" value="Unassembled WGS sequence"/>
</dbReference>
<keyword evidence="3" id="KW-0408">Iron</keyword>
<evidence type="ECO:0000256" key="7">
    <source>
        <dbReference type="SAM" id="Phobius"/>
    </source>
</evidence>
<organism evidence="9 10">
    <name type="scientific">Candidatus Abyssobacteria bacterium SURF_17</name>
    <dbReference type="NCBI Taxonomy" id="2093361"/>
    <lineage>
        <taxon>Bacteria</taxon>
        <taxon>Pseudomonadati</taxon>
        <taxon>Candidatus Hydrogenedentota</taxon>
        <taxon>Candidatus Abyssobacteria</taxon>
    </lineage>
</organism>
<keyword evidence="4" id="KW-0411">Iron-sulfur</keyword>
<keyword evidence="7" id="KW-0472">Membrane</keyword>
<evidence type="ECO:0000313" key="9">
    <source>
        <dbReference type="EMBL" id="RJP64082.1"/>
    </source>
</evidence>
<protein>
    <submittedName>
        <fullName evidence="9">Cytochrome B6</fullName>
    </submittedName>
</protein>
<dbReference type="CDD" id="cd03467">
    <property type="entry name" value="Rieske"/>
    <property type="match status" value="1"/>
</dbReference>
<dbReference type="Gene3D" id="2.102.10.10">
    <property type="entry name" value="Rieske [2Fe-2S] iron-sulphur domain"/>
    <property type="match status" value="1"/>
</dbReference>
<keyword evidence="7" id="KW-1133">Transmembrane helix</keyword>
<dbReference type="PRINTS" id="PR00162">
    <property type="entry name" value="RIESKE"/>
</dbReference>
<keyword evidence="1" id="KW-0001">2Fe-2S</keyword>
<dbReference type="EMBL" id="QZKI01000143">
    <property type="protein sequence ID" value="RJP64082.1"/>
    <property type="molecule type" value="Genomic_DNA"/>
</dbReference>
<evidence type="ECO:0000256" key="6">
    <source>
        <dbReference type="ARBA" id="ARBA00034078"/>
    </source>
</evidence>
<accession>A0A419ENA6</accession>
<dbReference type="GO" id="GO:0046872">
    <property type="term" value="F:metal ion binding"/>
    <property type="evidence" value="ECO:0007669"/>
    <property type="project" value="UniProtKB-KW"/>
</dbReference>
<dbReference type="PROSITE" id="PS51296">
    <property type="entry name" value="RIESKE"/>
    <property type="match status" value="1"/>
</dbReference>
<evidence type="ECO:0000313" key="10">
    <source>
        <dbReference type="Proteomes" id="UP000285961"/>
    </source>
</evidence>
<comment type="caution">
    <text evidence="9">The sequence shown here is derived from an EMBL/GenBank/DDBJ whole genome shotgun (WGS) entry which is preliminary data.</text>
</comment>
<dbReference type="GO" id="GO:0016020">
    <property type="term" value="C:membrane"/>
    <property type="evidence" value="ECO:0007669"/>
    <property type="project" value="InterPro"/>
</dbReference>
<dbReference type="InterPro" id="IPR014349">
    <property type="entry name" value="Rieske_Fe-S_prot"/>
</dbReference>
<evidence type="ECO:0000256" key="2">
    <source>
        <dbReference type="ARBA" id="ARBA00022723"/>
    </source>
</evidence>
<feature type="domain" description="Rieske" evidence="8">
    <location>
        <begin position="73"/>
        <end position="167"/>
    </location>
</feature>
<proteinExistence type="predicted"/>
<dbReference type="InterPro" id="IPR036922">
    <property type="entry name" value="Rieske_2Fe-2S_sf"/>
</dbReference>
<keyword evidence="5" id="KW-1015">Disulfide bond</keyword>
<keyword evidence="2" id="KW-0479">Metal-binding</keyword>
<evidence type="ECO:0000256" key="5">
    <source>
        <dbReference type="ARBA" id="ARBA00023157"/>
    </source>
</evidence>
<dbReference type="InterPro" id="IPR005805">
    <property type="entry name" value="Rieske_Fe-S_prot_C"/>
</dbReference>
<evidence type="ECO:0000256" key="4">
    <source>
        <dbReference type="ARBA" id="ARBA00023014"/>
    </source>
</evidence>
<dbReference type="SUPFAM" id="SSF50022">
    <property type="entry name" value="ISP domain"/>
    <property type="match status" value="1"/>
</dbReference>
<name>A0A419ENA6_9BACT</name>
<evidence type="ECO:0000256" key="1">
    <source>
        <dbReference type="ARBA" id="ARBA00022714"/>
    </source>
</evidence>